<evidence type="ECO:0000313" key="6">
    <source>
        <dbReference type="Proteomes" id="UP000527616"/>
    </source>
</evidence>
<feature type="domain" description="HTH araC/xylS-type" evidence="4">
    <location>
        <begin position="187"/>
        <end position="285"/>
    </location>
</feature>
<dbReference type="InterPro" id="IPR050204">
    <property type="entry name" value="AraC_XylS_family_regulators"/>
</dbReference>
<organism evidence="5 6">
    <name type="scientific">Naumannella cuiyingiana</name>
    <dbReference type="NCBI Taxonomy" id="1347891"/>
    <lineage>
        <taxon>Bacteria</taxon>
        <taxon>Bacillati</taxon>
        <taxon>Actinomycetota</taxon>
        <taxon>Actinomycetes</taxon>
        <taxon>Propionibacteriales</taxon>
        <taxon>Propionibacteriaceae</taxon>
        <taxon>Naumannella</taxon>
    </lineage>
</organism>
<comment type="caution">
    <text evidence="5">The sequence shown here is derived from an EMBL/GenBank/DDBJ whole genome shotgun (WGS) entry which is preliminary data.</text>
</comment>
<dbReference type="AlphaFoldDB" id="A0A7Z0DA16"/>
<protein>
    <submittedName>
        <fullName evidence="5">AraC-like DNA-binding protein</fullName>
    </submittedName>
</protein>
<dbReference type="GO" id="GO:0003700">
    <property type="term" value="F:DNA-binding transcription factor activity"/>
    <property type="evidence" value="ECO:0007669"/>
    <property type="project" value="InterPro"/>
</dbReference>
<dbReference type="EMBL" id="JACBZS010000001">
    <property type="protein sequence ID" value="NYI71740.1"/>
    <property type="molecule type" value="Genomic_DNA"/>
</dbReference>
<dbReference type="SMART" id="SM00342">
    <property type="entry name" value="HTH_ARAC"/>
    <property type="match status" value="1"/>
</dbReference>
<dbReference type="InterPro" id="IPR009057">
    <property type="entry name" value="Homeodomain-like_sf"/>
</dbReference>
<keyword evidence="3" id="KW-0804">Transcription</keyword>
<dbReference type="RefSeq" id="WP_218843833.1">
    <property type="nucleotide sequence ID" value="NZ_JACBZS010000001.1"/>
</dbReference>
<proteinExistence type="predicted"/>
<evidence type="ECO:0000256" key="1">
    <source>
        <dbReference type="ARBA" id="ARBA00023015"/>
    </source>
</evidence>
<keyword evidence="2 5" id="KW-0238">DNA-binding</keyword>
<dbReference type="Pfam" id="PF12833">
    <property type="entry name" value="HTH_18"/>
    <property type="match status" value="1"/>
</dbReference>
<evidence type="ECO:0000313" key="5">
    <source>
        <dbReference type="EMBL" id="NYI71740.1"/>
    </source>
</evidence>
<name>A0A7Z0DA16_9ACTN</name>
<dbReference type="InterPro" id="IPR046532">
    <property type="entry name" value="DUF6597"/>
</dbReference>
<dbReference type="PANTHER" id="PTHR46796">
    <property type="entry name" value="HTH-TYPE TRANSCRIPTIONAL ACTIVATOR RHAS-RELATED"/>
    <property type="match status" value="1"/>
</dbReference>
<reference evidence="5 6" key="1">
    <citation type="submission" date="2020-07" db="EMBL/GenBank/DDBJ databases">
        <title>Sequencing the genomes of 1000 actinobacteria strains.</title>
        <authorList>
            <person name="Klenk H.-P."/>
        </authorList>
    </citation>
    <scope>NUCLEOTIDE SEQUENCE [LARGE SCALE GENOMIC DNA]</scope>
    <source>
        <strain evidence="5 6">DSM 103164</strain>
    </source>
</reference>
<sequence>MGSWTDTTRPELPAGARPLWRAVIRPERLDRTIVREVLPGAGPLAGWVEQVWSLAWSQPVPASLSALISHPTIHLTVEAGPPSERRHGHALPAELLHGVVLERFGLDLPAFGWVVGLHLVPGAIMDLTGVPAYRWTGRVVPWAAAWPGWDLTPVWDAEGPAARAQALRAVAETMIGDRVPSPDGRRARTVERLARDDRGIRTVEELAARVALSVRALQRLCRDHLGVTPRWLLRRARVLDAHELLSTTELEIAEIAHRLGWYDQAHLTRDYTKITGVPPAAQRRILETDRS</sequence>
<dbReference type="PROSITE" id="PS01124">
    <property type="entry name" value="HTH_ARAC_FAMILY_2"/>
    <property type="match status" value="1"/>
</dbReference>
<gene>
    <name evidence="5" type="ORF">GGQ54_002300</name>
</gene>
<dbReference type="GO" id="GO:0043565">
    <property type="term" value="F:sequence-specific DNA binding"/>
    <property type="evidence" value="ECO:0007669"/>
    <property type="project" value="InterPro"/>
</dbReference>
<dbReference type="Proteomes" id="UP000527616">
    <property type="component" value="Unassembled WGS sequence"/>
</dbReference>
<evidence type="ECO:0000256" key="3">
    <source>
        <dbReference type="ARBA" id="ARBA00023163"/>
    </source>
</evidence>
<dbReference type="SUPFAM" id="SSF46689">
    <property type="entry name" value="Homeodomain-like"/>
    <property type="match status" value="1"/>
</dbReference>
<dbReference type="InterPro" id="IPR018060">
    <property type="entry name" value="HTH_AraC"/>
</dbReference>
<dbReference type="Pfam" id="PF20240">
    <property type="entry name" value="DUF6597"/>
    <property type="match status" value="1"/>
</dbReference>
<keyword evidence="6" id="KW-1185">Reference proteome</keyword>
<evidence type="ECO:0000256" key="2">
    <source>
        <dbReference type="ARBA" id="ARBA00023125"/>
    </source>
</evidence>
<accession>A0A7Z0DA16</accession>
<dbReference type="PANTHER" id="PTHR46796:SF13">
    <property type="entry name" value="HTH-TYPE TRANSCRIPTIONAL ACTIVATOR RHAS"/>
    <property type="match status" value="1"/>
</dbReference>
<keyword evidence="1" id="KW-0805">Transcription regulation</keyword>
<evidence type="ECO:0000259" key="4">
    <source>
        <dbReference type="PROSITE" id="PS01124"/>
    </source>
</evidence>
<dbReference type="Gene3D" id="1.10.10.60">
    <property type="entry name" value="Homeodomain-like"/>
    <property type="match status" value="1"/>
</dbReference>